<dbReference type="eggNOG" id="COG0600">
    <property type="taxonomic scope" value="Bacteria"/>
</dbReference>
<dbReference type="STRING" id="1223545.GS4_17_00980"/>
<keyword evidence="10" id="KW-1185">Reference proteome</keyword>
<feature type="transmembrane region" description="Helical" evidence="7">
    <location>
        <begin position="262"/>
        <end position="283"/>
    </location>
</feature>
<keyword evidence="5 7" id="KW-1133">Transmembrane helix</keyword>
<dbReference type="CDD" id="cd06261">
    <property type="entry name" value="TM_PBP2"/>
    <property type="match status" value="1"/>
</dbReference>
<feature type="domain" description="ABC transmembrane type-1" evidence="8">
    <location>
        <begin position="96"/>
        <end position="284"/>
    </location>
</feature>
<accession>M0QJA4</accession>
<organism evidence="9 10">
    <name type="scientific">Gordonia soli NBRC 108243</name>
    <dbReference type="NCBI Taxonomy" id="1223545"/>
    <lineage>
        <taxon>Bacteria</taxon>
        <taxon>Bacillati</taxon>
        <taxon>Actinomycetota</taxon>
        <taxon>Actinomycetes</taxon>
        <taxon>Mycobacteriales</taxon>
        <taxon>Gordoniaceae</taxon>
        <taxon>Gordonia</taxon>
    </lineage>
</organism>
<evidence type="ECO:0000256" key="4">
    <source>
        <dbReference type="ARBA" id="ARBA00022692"/>
    </source>
</evidence>
<evidence type="ECO:0000256" key="2">
    <source>
        <dbReference type="ARBA" id="ARBA00022448"/>
    </source>
</evidence>
<evidence type="ECO:0000259" key="8">
    <source>
        <dbReference type="PROSITE" id="PS50928"/>
    </source>
</evidence>
<comment type="caution">
    <text evidence="9">The sequence shown here is derived from an EMBL/GenBank/DDBJ whole genome shotgun (WGS) entry which is preliminary data.</text>
</comment>
<dbReference type="SUPFAM" id="SSF161098">
    <property type="entry name" value="MetI-like"/>
    <property type="match status" value="1"/>
</dbReference>
<name>M0QJA4_9ACTN</name>
<feature type="transmembrane region" description="Helical" evidence="7">
    <location>
        <begin position="107"/>
        <end position="128"/>
    </location>
</feature>
<keyword evidence="2 7" id="KW-0813">Transport</keyword>
<dbReference type="Gene3D" id="1.10.3720.10">
    <property type="entry name" value="MetI-like"/>
    <property type="match status" value="1"/>
</dbReference>
<evidence type="ECO:0000313" key="9">
    <source>
        <dbReference type="EMBL" id="GAC68710.1"/>
    </source>
</evidence>
<proteinExistence type="inferred from homology"/>
<comment type="subcellular location">
    <subcellularLocation>
        <location evidence="1 7">Cell membrane</location>
        <topology evidence="1 7">Multi-pass membrane protein</topology>
    </subcellularLocation>
</comment>
<dbReference type="AlphaFoldDB" id="M0QJA4"/>
<evidence type="ECO:0000256" key="1">
    <source>
        <dbReference type="ARBA" id="ARBA00004651"/>
    </source>
</evidence>
<dbReference type="PROSITE" id="PS50928">
    <property type="entry name" value="ABC_TM1"/>
    <property type="match status" value="1"/>
</dbReference>
<reference evidence="9 10" key="1">
    <citation type="submission" date="2013-01" db="EMBL/GenBank/DDBJ databases">
        <title>Whole genome shotgun sequence of Gordonia soli NBRC 108243.</title>
        <authorList>
            <person name="Isaki-Nakamura S."/>
            <person name="Hosoyama A."/>
            <person name="Tsuchikane K."/>
            <person name="Ando Y."/>
            <person name="Baba S."/>
            <person name="Ohji S."/>
            <person name="Hamada M."/>
            <person name="Tamura T."/>
            <person name="Yamazoe A."/>
            <person name="Yamazaki S."/>
            <person name="Fujita N."/>
        </authorList>
    </citation>
    <scope>NUCLEOTIDE SEQUENCE [LARGE SCALE GENOMIC DNA]</scope>
    <source>
        <strain evidence="9 10">NBRC 108243</strain>
    </source>
</reference>
<keyword evidence="6 7" id="KW-0472">Membrane</keyword>
<dbReference type="PANTHER" id="PTHR30151">
    <property type="entry name" value="ALKANE SULFONATE ABC TRANSPORTER-RELATED, MEMBRANE SUBUNIT"/>
    <property type="match status" value="1"/>
</dbReference>
<dbReference type="PANTHER" id="PTHR30151:SF38">
    <property type="entry name" value="ALIPHATIC SULFONATES TRANSPORT PERMEASE PROTEIN SSUC-RELATED"/>
    <property type="match status" value="1"/>
</dbReference>
<evidence type="ECO:0000313" key="10">
    <source>
        <dbReference type="Proteomes" id="UP000011666"/>
    </source>
</evidence>
<dbReference type="Pfam" id="PF00528">
    <property type="entry name" value="BPD_transp_1"/>
    <property type="match status" value="1"/>
</dbReference>
<gene>
    <name evidence="9" type="ORF">GS4_17_00980</name>
</gene>
<evidence type="ECO:0000256" key="5">
    <source>
        <dbReference type="ARBA" id="ARBA00022989"/>
    </source>
</evidence>
<evidence type="ECO:0000256" key="3">
    <source>
        <dbReference type="ARBA" id="ARBA00022475"/>
    </source>
</evidence>
<dbReference type="Proteomes" id="UP000011666">
    <property type="component" value="Unassembled WGS sequence"/>
</dbReference>
<protein>
    <submittedName>
        <fullName evidence="9">Putative ABC transporter permease protein</fullName>
    </submittedName>
</protein>
<keyword evidence="3" id="KW-1003">Cell membrane</keyword>
<dbReference type="InterPro" id="IPR000515">
    <property type="entry name" value="MetI-like"/>
</dbReference>
<comment type="similarity">
    <text evidence="7">Belongs to the binding-protein-dependent transport system permease family.</text>
</comment>
<feature type="transmembrane region" description="Helical" evidence="7">
    <location>
        <begin position="140"/>
        <end position="160"/>
    </location>
</feature>
<dbReference type="EMBL" id="BANX01000017">
    <property type="protein sequence ID" value="GAC68710.1"/>
    <property type="molecule type" value="Genomic_DNA"/>
</dbReference>
<dbReference type="GO" id="GO:0042918">
    <property type="term" value="P:alkanesulfonate transmembrane transport"/>
    <property type="evidence" value="ECO:0007669"/>
    <property type="project" value="UniProtKB-ARBA"/>
</dbReference>
<evidence type="ECO:0000256" key="6">
    <source>
        <dbReference type="ARBA" id="ARBA00023136"/>
    </source>
</evidence>
<dbReference type="GO" id="GO:0005886">
    <property type="term" value="C:plasma membrane"/>
    <property type="evidence" value="ECO:0007669"/>
    <property type="project" value="UniProtKB-SubCell"/>
</dbReference>
<keyword evidence="4 7" id="KW-0812">Transmembrane</keyword>
<evidence type="ECO:0000256" key="7">
    <source>
        <dbReference type="RuleBase" id="RU363032"/>
    </source>
</evidence>
<dbReference type="InterPro" id="IPR035906">
    <property type="entry name" value="MetI-like_sf"/>
</dbReference>
<sequence length="297" mass="32142">MTLHLDRVAPASAATAPTITPTPALIAAQPSIATPISGARRHRWTSRGTRALRQSIGLIVVIVVWQLGARSWLGTTTPAPTEVVTAGWDLIKTGELWDHLAASTRRVAIGLSIGIGIGLVLGAAAGLFRFAEDLVNAPIQVLRMMPAVALVPVFIIWFGIGDPFKIALIIVAPIFPIYLNVLAGIRGVDQKLIEAAESLELSRVELVRYVVLPGALPQIFVGLRQALGIGWLVLVVAEMQTTPVGLGFLMNDAKEYLRVDQIFLVLVIYAILGLITDVAVRLLERRFLSWRNGFEGR</sequence>
<dbReference type="FunFam" id="1.10.3720.10:FF:000003">
    <property type="entry name" value="Aliphatic sulfonate ABC transporter permease"/>
    <property type="match status" value="1"/>
</dbReference>
<feature type="transmembrane region" description="Helical" evidence="7">
    <location>
        <begin position="229"/>
        <end position="250"/>
    </location>
</feature>
<feature type="transmembrane region" description="Helical" evidence="7">
    <location>
        <begin position="166"/>
        <end position="185"/>
    </location>
</feature>